<evidence type="ECO:0000313" key="2">
    <source>
        <dbReference type="EMBL" id="KAG1780202.1"/>
    </source>
</evidence>
<dbReference type="Proteomes" id="UP000714275">
    <property type="component" value="Unassembled WGS sequence"/>
</dbReference>
<sequence length="873" mass="97112">MSSNLLDWKSSAFNRSPTLSGIEECKALLPCPEHLNSIAGHDRRWNSALLSLVTHGFHSDDGHLDQTNSFHALTSQHYLTGYSKTQPATEQDRLKNWRARATHAEQILHTIFDLANRLTGGSTIVLHHPGATSPGLDVSPENLKAEVYVNPKPEPLQKIGFRIIGTGSSSQMPSKGKTTSKGKGRADVMPLVPSPVSPSSTHFTFHGRPRGSLEGLLSSGSILSYMPVYDGRITWKPTQIRLMHTRESVSTSHLVPKEEPSRRTAAQAASPMESVSMSHLVRKEEPSRRTAVSATSPITLSTSPRAAQRRYPPATPMKGKSVSFERSPPTPMLITARSPQYHVPTLLPFGTETEAVLEELGYPDHFHRPVTSFTVRITVMVLPVTARSHNPRRLVPRARAPYIKVSKEVRQQLTEWRQAKRLDEDKEIRAVLNYIHAKATELASKFKQPRRRYLERLSLGSVIHCRKRNKTSAWHAYMHFKGIENNANKGFSEKSNIADLVKEKTEYHRLTTEEKEQLIIDFDKVKKSSQDRPPNITAKSRAAECSRSFQFVREELEALKERVGAEAFIVMVRGVSDFTMVPKAFFTSPTAEHFTQLLIIDSKVTNNPAAVMEFKCYNDLVQRYHVKLVGWNHPYWANPSDLKGGIESLENVVLAIQANTCKFVTITPQEAKERMCRIKDGETLTPDLEPSLTPDPKPSLTPDPEPSLTPDLESSLTPDLEPSLTPDLEPSMPPNLPTPNSTQPANIRVASSEPYVRPSSFTDEMVDPALRALDHATSDNEPPIVQLPPTPPMPTPLPIAGEAHVLVAATNRGKRAADVSTGTSRSKCARKLMEKGQSELESRTRARCGPTKKGTRLSKKSNVHVESDHENTE</sequence>
<organism evidence="2 3">
    <name type="scientific">Suillus placidus</name>
    <dbReference type="NCBI Taxonomy" id="48579"/>
    <lineage>
        <taxon>Eukaryota</taxon>
        <taxon>Fungi</taxon>
        <taxon>Dikarya</taxon>
        <taxon>Basidiomycota</taxon>
        <taxon>Agaricomycotina</taxon>
        <taxon>Agaricomycetes</taxon>
        <taxon>Agaricomycetidae</taxon>
        <taxon>Boletales</taxon>
        <taxon>Suillineae</taxon>
        <taxon>Suillaceae</taxon>
        <taxon>Suillus</taxon>
    </lineage>
</organism>
<feature type="region of interest" description="Disordered" evidence="1">
    <location>
        <begin position="166"/>
        <end position="187"/>
    </location>
</feature>
<accession>A0A9P7A0L5</accession>
<gene>
    <name evidence="2" type="ORF">EV702DRAFT_1255566</name>
</gene>
<feature type="region of interest" description="Disordered" evidence="1">
    <location>
        <begin position="681"/>
        <end position="745"/>
    </location>
</feature>
<feature type="region of interest" description="Disordered" evidence="1">
    <location>
        <begin position="248"/>
        <end position="327"/>
    </location>
</feature>
<dbReference type="OrthoDB" id="2690792at2759"/>
<evidence type="ECO:0000256" key="1">
    <source>
        <dbReference type="SAM" id="MobiDB-lite"/>
    </source>
</evidence>
<name>A0A9P7A0L5_9AGAM</name>
<feature type="compositionally biased region" description="Pro residues" evidence="1">
    <location>
        <begin position="785"/>
        <end position="797"/>
    </location>
</feature>
<feature type="compositionally biased region" description="Basic residues" evidence="1">
    <location>
        <begin position="853"/>
        <end position="862"/>
    </location>
</feature>
<feature type="compositionally biased region" description="Polar residues" evidence="1">
    <location>
        <begin position="290"/>
        <end position="305"/>
    </location>
</feature>
<dbReference type="AlphaFoldDB" id="A0A9P7A0L5"/>
<keyword evidence="3" id="KW-1185">Reference proteome</keyword>
<feature type="compositionally biased region" description="Basic and acidic residues" evidence="1">
    <location>
        <begin position="831"/>
        <end position="844"/>
    </location>
</feature>
<dbReference type="EMBL" id="JABBWD010000009">
    <property type="protein sequence ID" value="KAG1780202.1"/>
    <property type="molecule type" value="Genomic_DNA"/>
</dbReference>
<protein>
    <submittedName>
        <fullName evidence="2">Uncharacterized protein</fullName>
    </submittedName>
</protein>
<feature type="compositionally biased region" description="Pro residues" evidence="1">
    <location>
        <begin position="693"/>
        <end position="707"/>
    </location>
</feature>
<feature type="region of interest" description="Disordered" evidence="1">
    <location>
        <begin position="778"/>
        <end position="798"/>
    </location>
</feature>
<feature type="compositionally biased region" description="Basic and acidic residues" evidence="1">
    <location>
        <begin position="863"/>
        <end position="873"/>
    </location>
</feature>
<feature type="region of interest" description="Disordered" evidence="1">
    <location>
        <begin position="813"/>
        <end position="873"/>
    </location>
</feature>
<comment type="caution">
    <text evidence="2">The sequence shown here is derived from an EMBL/GenBank/DDBJ whole genome shotgun (WGS) entry which is preliminary data.</text>
</comment>
<reference evidence="2" key="1">
    <citation type="journal article" date="2020" name="New Phytol.">
        <title>Comparative genomics reveals dynamic genome evolution in host specialist ectomycorrhizal fungi.</title>
        <authorList>
            <person name="Lofgren L.A."/>
            <person name="Nguyen N.H."/>
            <person name="Vilgalys R."/>
            <person name="Ruytinx J."/>
            <person name="Liao H.L."/>
            <person name="Branco S."/>
            <person name="Kuo A."/>
            <person name="LaButti K."/>
            <person name="Lipzen A."/>
            <person name="Andreopoulos W."/>
            <person name="Pangilinan J."/>
            <person name="Riley R."/>
            <person name="Hundley H."/>
            <person name="Na H."/>
            <person name="Barry K."/>
            <person name="Grigoriev I.V."/>
            <person name="Stajich J.E."/>
            <person name="Kennedy P.G."/>
        </authorList>
    </citation>
    <scope>NUCLEOTIDE SEQUENCE</scope>
    <source>
        <strain evidence="2">DOB743</strain>
    </source>
</reference>
<proteinExistence type="predicted"/>
<evidence type="ECO:0000313" key="3">
    <source>
        <dbReference type="Proteomes" id="UP000714275"/>
    </source>
</evidence>